<sequence>MNARPRGEAGQALPIYITVVAGLLFLAFAYVAVGQAAVSRNGVQSAADAAALAAAQDAREQLRTGLLASLTDPETWQRALNGRNVFTERACTAARRFAERNEADMGTGPEDCRPLRDGRTGFTVRLQSKKSVGGSAIPGAENRHTTASATAVVVPKVCTLRPVEDPGATSSPEPGHAPKPRASNEPETNRTPAPGTSKEPEPKPLRLHCSDGRSWDIDPRNPGSTNNLPGVTDLFSVRLAD</sequence>
<reference evidence="5" key="1">
    <citation type="journal article" date="2019" name="Int. J. Syst. Evol. Microbiol.">
        <title>The Global Catalogue of Microorganisms (GCM) 10K type strain sequencing project: providing services to taxonomists for standard genome sequencing and annotation.</title>
        <authorList>
            <consortium name="The Broad Institute Genomics Platform"/>
            <consortium name="The Broad Institute Genome Sequencing Center for Infectious Disease"/>
            <person name="Wu L."/>
            <person name="Ma J."/>
        </authorList>
    </citation>
    <scope>NUCLEOTIDE SEQUENCE [LARGE SCALE GENOMIC DNA]</scope>
    <source>
        <strain evidence="5">JCM 4586</strain>
    </source>
</reference>
<accession>A0ABQ2YNZ4</accession>
<dbReference type="Pfam" id="PF13400">
    <property type="entry name" value="Tad"/>
    <property type="match status" value="1"/>
</dbReference>
<feature type="region of interest" description="Disordered" evidence="1">
    <location>
        <begin position="162"/>
        <end position="241"/>
    </location>
</feature>
<feature type="transmembrane region" description="Helical" evidence="2">
    <location>
        <begin position="12"/>
        <end position="33"/>
    </location>
</feature>
<feature type="compositionally biased region" description="Basic and acidic residues" evidence="1">
    <location>
        <begin position="198"/>
        <end position="219"/>
    </location>
</feature>
<dbReference type="InterPro" id="IPR028087">
    <property type="entry name" value="Tad_N"/>
</dbReference>
<dbReference type="RefSeq" id="WP_190022978.1">
    <property type="nucleotide sequence ID" value="NZ_BMUT01000008.1"/>
</dbReference>
<evidence type="ECO:0000259" key="3">
    <source>
        <dbReference type="Pfam" id="PF13400"/>
    </source>
</evidence>
<comment type="caution">
    <text evidence="4">The sequence shown here is derived from an EMBL/GenBank/DDBJ whole genome shotgun (WGS) entry which is preliminary data.</text>
</comment>
<keyword evidence="2" id="KW-1133">Transmembrane helix</keyword>
<protein>
    <recommendedName>
        <fullName evidence="3">Putative Flp pilus-assembly TadG-like N-terminal domain-containing protein</fullName>
    </recommendedName>
</protein>
<gene>
    <name evidence="4" type="ORF">GCM10010324_38810</name>
</gene>
<dbReference type="EMBL" id="BMUT01000008">
    <property type="protein sequence ID" value="GGX89434.1"/>
    <property type="molecule type" value="Genomic_DNA"/>
</dbReference>
<organism evidence="4 5">
    <name type="scientific">Streptomyces hiroshimensis</name>
    <dbReference type="NCBI Taxonomy" id="66424"/>
    <lineage>
        <taxon>Bacteria</taxon>
        <taxon>Bacillati</taxon>
        <taxon>Actinomycetota</taxon>
        <taxon>Actinomycetes</taxon>
        <taxon>Kitasatosporales</taxon>
        <taxon>Streptomycetaceae</taxon>
        <taxon>Streptomyces</taxon>
    </lineage>
</organism>
<keyword evidence="5" id="KW-1185">Reference proteome</keyword>
<dbReference type="Proteomes" id="UP000659223">
    <property type="component" value="Unassembled WGS sequence"/>
</dbReference>
<evidence type="ECO:0000313" key="4">
    <source>
        <dbReference type="EMBL" id="GGX89434.1"/>
    </source>
</evidence>
<keyword evidence="2" id="KW-0472">Membrane</keyword>
<evidence type="ECO:0000256" key="1">
    <source>
        <dbReference type="SAM" id="MobiDB-lite"/>
    </source>
</evidence>
<evidence type="ECO:0000313" key="5">
    <source>
        <dbReference type="Proteomes" id="UP000659223"/>
    </source>
</evidence>
<evidence type="ECO:0000256" key="2">
    <source>
        <dbReference type="SAM" id="Phobius"/>
    </source>
</evidence>
<name>A0ABQ2YNZ4_9ACTN</name>
<feature type="region of interest" description="Disordered" evidence="1">
    <location>
        <begin position="129"/>
        <end position="148"/>
    </location>
</feature>
<proteinExistence type="predicted"/>
<keyword evidence="2" id="KW-0812">Transmembrane</keyword>
<feature type="domain" description="Putative Flp pilus-assembly TadG-like N-terminal" evidence="3">
    <location>
        <begin position="10"/>
        <end position="57"/>
    </location>
</feature>